<keyword evidence="2" id="KW-1185">Reference proteome</keyword>
<proteinExistence type="predicted"/>
<evidence type="ECO:0000313" key="1">
    <source>
        <dbReference type="EMBL" id="AWW32183.1"/>
    </source>
</evidence>
<accession>A0A2Z4IPA6</accession>
<name>A0A2Z4IPA6_9BACT</name>
<evidence type="ECO:0000313" key="2">
    <source>
        <dbReference type="Proteomes" id="UP000248688"/>
    </source>
</evidence>
<dbReference type="KEGG" id="est:DN752_19685"/>
<dbReference type="AlphaFoldDB" id="A0A2Z4IPA6"/>
<reference evidence="1 2" key="1">
    <citation type="submission" date="2018-06" db="EMBL/GenBank/DDBJ databases">
        <title>Echinicola strongylocentroti sp. nov., isolated from a sea urchin Strongylocentrotus intermedius.</title>
        <authorList>
            <person name="Bae S.S."/>
        </authorList>
    </citation>
    <scope>NUCLEOTIDE SEQUENCE [LARGE SCALE GENOMIC DNA]</scope>
    <source>
        <strain evidence="1 2">MEBiC08714</strain>
    </source>
</reference>
<sequence>MAKATKRKLTSLEVFRINTGLEQITELRLDPLVGYDAVDNLEETSKPAKCHQKAMQLAFEKFAEKVTKNNGEEEMEVPLHKREEYVVYVEEINNKEVILPLTYLPKSVLVIKDGDKEVLLTGLYKLLKPIIT</sequence>
<gene>
    <name evidence="1" type="ORF">DN752_19685</name>
</gene>
<dbReference type="Proteomes" id="UP000248688">
    <property type="component" value="Chromosome"/>
</dbReference>
<dbReference type="RefSeq" id="WP_112785556.1">
    <property type="nucleotide sequence ID" value="NZ_CP030041.1"/>
</dbReference>
<protein>
    <submittedName>
        <fullName evidence="1">Uncharacterized protein</fullName>
    </submittedName>
</protein>
<dbReference type="EMBL" id="CP030041">
    <property type="protein sequence ID" value="AWW32183.1"/>
    <property type="molecule type" value="Genomic_DNA"/>
</dbReference>
<organism evidence="1 2">
    <name type="scientific">Echinicola strongylocentroti</name>
    <dbReference type="NCBI Taxonomy" id="1795355"/>
    <lineage>
        <taxon>Bacteria</taxon>
        <taxon>Pseudomonadati</taxon>
        <taxon>Bacteroidota</taxon>
        <taxon>Cytophagia</taxon>
        <taxon>Cytophagales</taxon>
        <taxon>Cyclobacteriaceae</taxon>
        <taxon>Echinicola</taxon>
    </lineage>
</organism>